<proteinExistence type="predicted"/>
<gene>
    <name evidence="1" type="ORF">EYC84_003384</name>
</gene>
<reference evidence="1 2" key="1">
    <citation type="submission" date="2019-06" db="EMBL/GenBank/DDBJ databases">
        <title>Genome Sequence of the Brown Rot Fungal Pathogen Monilinia fructicola.</title>
        <authorList>
            <person name="De Miccolis Angelini R.M."/>
            <person name="Landi L."/>
            <person name="Abate D."/>
            <person name="Pollastro S."/>
            <person name="Romanazzi G."/>
            <person name="Faretra F."/>
        </authorList>
    </citation>
    <scope>NUCLEOTIDE SEQUENCE [LARGE SCALE GENOMIC DNA]</scope>
    <source>
        <strain evidence="1 2">Mfrc123</strain>
    </source>
</reference>
<keyword evidence="2" id="KW-1185">Reference proteome</keyword>
<evidence type="ECO:0000313" key="1">
    <source>
        <dbReference type="EMBL" id="KAA8572808.1"/>
    </source>
</evidence>
<accession>A0A5M9JTG3</accession>
<dbReference type="AlphaFoldDB" id="A0A5M9JTG3"/>
<dbReference type="Proteomes" id="UP000322873">
    <property type="component" value="Unassembled WGS sequence"/>
</dbReference>
<organism evidence="1 2">
    <name type="scientific">Monilinia fructicola</name>
    <name type="common">Brown rot fungus</name>
    <name type="synonym">Ciboria fructicola</name>
    <dbReference type="NCBI Taxonomy" id="38448"/>
    <lineage>
        <taxon>Eukaryota</taxon>
        <taxon>Fungi</taxon>
        <taxon>Dikarya</taxon>
        <taxon>Ascomycota</taxon>
        <taxon>Pezizomycotina</taxon>
        <taxon>Leotiomycetes</taxon>
        <taxon>Helotiales</taxon>
        <taxon>Sclerotiniaceae</taxon>
        <taxon>Monilinia</taxon>
    </lineage>
</organism>
<protein>
    <submittedName>
        <fullName evidence="1">Uncharacterized protein</fullName>
    </submittedName>
</protein>
<comment type="caution">
    <text evidence="1">The sequence shown here is derived from an EMBL/GenBank/DDBJ whole genome shotgun (WGS) entry which is preliminary data.</text>
</comment>
<dbReference type="EMBL" id="VICG01000004">
    <property type="protein sequence ID" value="KAA8572808.1"/>
    <property type="molecule type" value="Genomic_DNA"/>
</dbReference>
<sequence>MLIVLTESGRKFADFTSQISQRPEKKYNTGFVAVNLLNHAPPQKPLTDVQCYHISIQLDPFFFIVSSQNPSLQSWLALLCAELCVQLSCCVCTRGK</sequence>
<name>A0A5M9JTG3_MONFR</name>
<evidence type="ECO:0000313" key="2">
    <source>
        <dbReference type="Proteomes" id="UP000322873"/>
    </source>
</evidence>